<dbReference type="SUPFAM" id="SSF161098">
    <property type="entry name" value="MetI-like"/>
    <property type="match status" value="1"/>
</dbReference>
<protein>
    <recommendedName>
        <fullName evidence="7">ABC transmembrane type-1 domain-containing protein</fullName>
    </recommendedName>
</protein>
<keyword evidence="6" id="KW-0472">Membrane</keyword>
<dbReference type="InterPro" id="IPR000515">
    <property type="entry name" value="MetI-like"/>
</dbReference>
<keyword evidence="5" id="KW-1133">Transmembrane helix</keyword>
<organism evidence="8">
    <name type="scientific">marine sediment metagenome</name>
    <dbReference type="NCBI Taxonomy" id="412755"/>
    <lineage>
        <taxon>unclassified sequences</taxon>
        <taxon>metagenomes</taxon>
        <taxon>ecological metagenomes</taxon>
    </lineage>
</organism>
<dbReference type="CDD" id="cd06261">
    <property type="entry name" value="TM_PBP2"/>
    <property type="match status" value="1"/>
</dbReference>
<feature type="domain" description="ABC transmembrane type-1" evidence="7">
    <location>
        <begin position="1"/>
        <end position="82"/>
    </location>
</feature>
<keyword evidence="3" id="KW-1003">Cell membrane</keyword>
<gene>
    <name evidence="8" type="ORF">S01H4_46634</name>
</gene>
<evidence type="ECO:0000256" key="1">
    <source>
        <dbReference type="ARBA" id="ARBA00004651"/>
    </source>
</evidence>
<dbReference type="PANTHER" id="PTHR43744">
    <property type="entry name" value="ABC TRANSPORTER PERMEASE PROTEIN MG189-RELATED-RELATED"/>
    <property type="match status" value="1"/>
</dbReference>
<dbReference type="GO" id="GO:0005886">
    <property type="term" value="C:plasma membrane"/>
    <property type="evidence" value="ECO:0007669"/>
    <property type="project" value="UniProtKB-SubCell"/>
</dbReference>
<comment type="subcellular location">
    <subcellularLocation>
        <location evidence="1">Cell membrane</location>
        <topology evidence="1">Multi-pass membrane protein</topology>
    </subcellularLocation>
</comment>
<name>X1B9Z6_9ZZZZ</name>
<dbReference type="PROSITE" id="PS50928">
    <property type="entry name" value="ABC_TM1"/>
    <property type="match status" value="1"/>
</dbReference>
<dbReference type="GO" id="GO:0055085">
    <property type="term" value="P:transmembrane transport"/>
    <property type="evidence" value="ECO:0007669"/>
    <property type="project" value="InterPro"/>
</dbReference>
<evidence type="ECO:0000256" key="2">
    <source>
        <dbReference type="ARBA" id="ARBA00022448"/>
    </source>
</evidence>
<dbReference type="Pfam" id="PF00528">
    <property type="entry name" value="BPD_transp_1"/>
    <property type="match status" value="1"/>
</dbReference>
<dbReference type="EMBL" id="BART01026087">
    <property type="protein sequence ID" value="GAG92649.1"/>
    <property type="molecule type" value="Genomic_DNA"/>
</dbReference>
<evidence type="ECO:0000256" key="4">
    <source>
        <dbReference type="ARBA" id="ARBA00022692"/>
    </source>
</evidence>
<proteinExistence type="predicted"/>
<dbReference type="InterPro" id="IPR035906">
    <property type="entry name" value="MetI-like_sf"/>
</dbReference>
<feature type="non-terminal residue" evidence="8">
    <location>
        <position position="82"/>
    </location>
</feature>
<dbReference type="Gene3D" id="1.10.3720.10">
    <property type="entry name" value="MetI-like"/>
    <property type="match status" value="1"/>
</dbReference>
<evidence type="ECO:0000256" key="3">
    <source>
        <dbReference type="ARBA" id="ARBA00022475"/>
    </source>
</evidence>
<reference evidence="8" key="1">
    <citation type="journal article" date="2014" name="Front. Microbiol.">
        <title>High frequency of phylogenetically diverse reductive dehalogenase-homologous genes in deep subseafloor sedimentary metagenomes.</title>
        <authorList>
            <person name="Kawai M."/>
            <person name="Futagami T."/>
            <person name="Toyoda A."/>
            <person name="Takaki Y."/>
            <person name="Nishi S."/>
            <person name="Hori S."/>
            <person name="Arai W."/>
            <person name="Tsubouchi T."/>
            <person name="Morono Y."/>
            <person name="Uchiyama I."/>
            <person name="Ito T."/>
            <person name="Fujiyama A."/>
            <person name="Inagaki F."/>
            <person name="Takami H."/>
        </authorList>
    </citation>
    <scope>NUCLEOTIDE SEQUENCE</scope>
    <source>
        <strain evidence="8">Expedition CK06-06</strain>
    </source>
</reference>
<accession>X1B9Z6</accession>
<evidence type="ECO:0000256" key="6">
    <source>
        <dbReference type="ARBA" id="ARBA00023136"/>
    </source>
</evidence>
<dbReference type="AlphaFoldDB" id="X1B9Z6"/>
<dbReference type="PANTHER" id="PTHR43744:SF12">
    <property type="entry name" value="ABC TRANSPORTER PERMEASE PROTEIN MG189-RELATED"/>
    <property type="match status" value="1"/>
</dbReference>
<evidence type="ECO:0000259" key="7">
    <source>
        <dbReference type="PROSITE" id="PS50928"/>
    </source>
</evidence>
<comment type="caution">
    <text evidence="8">The sequence shown here is derived from an EMBL/GenBank/DDBJ whole genome shotgun (WGS) entry which is preliminary data.</text>
</comment>
<evidence type="ECO:0000256" key="5">
    <source>
        <dbReference type="ARBA" id="ARBA00022989"/>
    </source>
</evidence>
<evidence type="ECO:0000313" key="8">
    <source>
        <dbReference type="EMBL" id="GAG92649.1"/>
    </source>
</evidence>
<keyword evidence="2" id="KW-0813">Transport</keyword>
<keyword evidence="4" id="KW-0812">Transmembrane</keyword>
<sequence>MPFLISGFGVFLLRQFIYGIPDSLIDAAKIDGASDFKIYLRIILPLTKPILSALGILIFVWTYDELLWPLTVINSNEMKTIP</sequence>